<organism evidence="2 3">
    <name type="scientific">Amycolatopsis iheyensis</name>
    <dbReference type="NCBI Taxonomy" id="2945988"/>
    <lineage>
        <taxon>Bacteria</taxon>
        <taxon>Bacillati</taxon>
        <taxon>Actinomycetota</taxon>
        <taxon>Actinomycetes</taxon>
        <taxon>Pseudonocardiales</taxon>
        <taxon>Pseudonocardiaceae</taxon>
        <taxon>Amycolatopsis</taxon>
    </lineage>
</organism>
<name>A0A9X2N9E3_9PSEU</name>
<gene>
    <name evidence="2" type="ORF">M8542_09260</name>
</gene>
<protein>
    <submittedName>
        <fullName evidence="2">Uncharacterized protein</fullName>
    </submittedName>
</protein>
<evidence type="ECO:0000256" key="1">
    <source>
        <dbReference type="SAM" id="SignalP"/>
    </source>
</evidence>
<keyword evidence="3" id="KW-1185">Reference proteome</keyword>
<evidence type="ECO:0000313" key="3">
    <source>
        <dbReference type="Proteomes" id="UP001144096"/>
    </source>
</evidence>
<reference evidence="2" key="1">
    <citation type="submission" date="2022-06" db="EMBL/GenBank/DDBJ databases">
        <title>Amycolatopsis iheyaensis sp. nov., a new species of the genus Amycolatopsis isolated from soil in Iheya island, Japan.</title>
        <authorList>
            <person name="Ngamcharungchit C."/>
            <person name="Kanto H."/>
            <person name="Take A."/>
            <person name="Intra B."/>
            <person name="Matsumoto A."/>
            <person name="Panbangred W."/>
            <person name="Inahashi Y."/>
        </authorList>
    </citation>
    <scope>NUCLEOTIDE SEQUENCE</scope>
    <source>
        <strain evidence="2">OK19-0408</strain>
    </source>
</reference>
<comment type="caution">
    <text evidence="2">The sequence shown here is derived from an EMBL/GenBank/DDBJ whole genome shotgun (WGS) entry which is preliminary data.</text>
</comment>
<proteinExistence type="predicted"/>
<feature type="signal peptide" evidence="1">
    <location>
        <begin position="1"/>
        <end position="28"/>
    </location>
</feature>
<dbReference type="RefSeq" id="WP_257919619.1">
    <property type="nucleotide sequence ID" value="NZ_JAMXQV010000003.1"/>
</dbReference>
<sequence>MSKRILSAVTAIAAAGAALTLTAAPADASIKSTCNSVTCFAADVYTDSGSQVLVRDATVSVTDGTARRLNIFTGSRHWTSAKAVLKYKVALNGKFNKGTLLCGAPLGATAAACVTL</sequence>
<evidence type="ECO:0000313" key="2">
    <source>
        <dbReference type="EMBL" id="MCR6483006.1"/>
    </source>
</evidence>
<keyword evidence="1" id="KW-0732">Signal</keyword>
<dbReference type="Proteomes" id="UP001144096">
    <property type="component" value="Unassembled WGS sequence"/>
</dbReference>
<accession>A0A9X2N9E3</accession>
<feature type="chain" id="PRO_5040864907" evidence="1">
    <location>
        <begin position="29"/>
        <end position="116"/>
    </location>
</feature>
<dbReference type="EMBL" id="JAMXQV010000003">
    <property type="protein sequence ID" value="MCR6483006.1"/>
    <property type="molecule type" value="Genomic_DNA"/>
</dbReference>
<dbReference type="AlphaFoldDB" id="A0A9X2N9E3"/>